<dbReference type="EMBL" id="FOVH01000016">
    <property type="protein sequence ID" value="SFP66289.1"/>
    <property type="molecule type" value="Genomic_DNA"/>
</dbReference>
<comment type="subcellular location">
    <subcellularLocation>
        <location evidence="1">Cell membrane</location>
        <topology evidence="1">Peripheral membrane protein</topology>
    </subcellularLocation>
</comment>
<keyword evidence="9" id="KW-1185">Reference proteome</keyword>
<dbReference type="eggNOG" id="COG1216">
    <property type="taxonomic scope" value="Bacteria"/>
</dbReference>
<dbReference type="InterPro" id="IPR029044">
    <property type="entry name" value="Nucleotide-diphossugar_trans"/>
</dbReference>
<accession>A0A1I5S6G4</accession>
<dbReference type="Gene3D" id="3.40.50.11820">
    <property type="match status" value="1"/>
</dbReference>
<sequence length="964" mass="107142">MRVRPDVSVVVIAYNDAERLPHAVASALAQSLGAVETVIVDDGSTDGTAEAADRLAAAHPGRVRAVHLPSNSGGCGRPRNRGVEASAGRYLMFLDSDDLLDRHACLNLLAAAEDTGADIVSGLCDRIFLDLPAGAKGRVRPWYPWLYQRSAVYESLGDNPNLLYDTLSTNKAYRRGFLEEHGLRFVERLHYEDLLFTAEAYLAAGRTALIPHRVYQWLVRERVPAPSISNRRAELANFADRLEIHRRIDMLFALRGADELQRAKDVKFVNHDLVLYLRELRDRDPRHRADFLDLAAAYLDEMDPRVFEEANPLPAIAAYLVREGDHAGALAAAEYDPGKRPELRARLVERDGRVFWGAGRPHGALGRRILDVTGFGFHVRPLKDLRPANTLTRLEMRGGRALMAGHVLNPLGRIPPDAELAGSLEFRDRRRRAPRGRVRASIRHEGDRLAWRAEFAPDRRIRPIGIIDPVWDVRLRLRVDGEEVVTRLGAGRGSPSLGGVALPVKPRLTRFAADRLRPYVTGGGHLAFALETGSPWARLAGAAARRAARSPAGRLSWGRGRRLGRSVRRTLTARKTKIAVFNRVLSRLPVKTGLAVFESHLGRHYSDNPKYIHRELRRSGRPVTAVWSYASSPKGFPDDARLVKRGSWAYFLALARARFWVDNQGFPDGLRKRPETTYIQTWHGSAFKLMGLDQPRIKGGPAAERARLRRMVERYDCFLVRSEHDVRTLCNGLGVRSELLPAGYPRNDPLVNGLDDDPELAAEVAALRDALGLDGGRRAVLYAPTFATGPRGRPVRLLDPPVDPDAFARELGERYVLLVRPHYLCRANVPPGARSVMRDVGDVPDVTPLLLIADALITDHSSIMFDFALLDRPIVLHLPGGRDRAGGYFDLERHAPGPITRTEDELVAALAGLDTAEAVHAGRRRAFAARFGEHDRGTAARTVADRYFPAARPGYRGDRHDRTA</sequence>
<keyword evidence="4 8" id="KW-0808">Transferase</keyword>
<dbReference type="SUPFAM" id="SSF53448">
    <property type="entry name" value="Nucleotide-diphospho-sugar transferases"/>
    <property type="match status" value="1"/>
</dbReference>
<dbReference type="GeneID" id="99647691"/>
<evidence type="ECO:0000313" key="9">
    <source>
        <dbReference type="Proteomes" id="UP000183413"/>
    </source>
</evidence>
<dbReference type="Pfam" id="PF00535">
    <property type="entry name" value="Glycos_transf_2"/>
    <property type="match status" value="1"/>
</dbReference>
<evidence type="ECO:0000256" key="3">
    <source>
        <dbReference type="ARBA" id="ARBA00022475"/>
    </source>
</evidence>
<dbReference type="GO" id="GO:0019350">
    <property type="term" value="P:teichoic acid biosynthetic process"/>
    <property type="evidence" value="ECO:0007669"/>
    <property type="project" value="UniProtKB-KW"/>
</dbReference>
<dbReference type="InterPro" id="IPR043149">
    <property type="entry name" value="TagF_N"/>
</dbReference>
<feature type="domain" description="Glycosyltransferase 2-like" evidence="7">
    <location>
        <begin position="8"/>
        <end position="180"/>
    </location>
</feature>
<organism evidence="8 9">
    <name type="scientific">Actinomadura madurae</name>
    <dbReference type="NCBI Taxonomy" id="1993"/>
    <lineage>
        <taxon>Bacteria</taxon>
        <taxon>Bacillati</taxon>
        <taxon>Actinomycetota</taxon>
        <taxon>Actinomycetes</taxon>
        <taxon>Streptosporangiales</taxon>
        <taxon>Thermomonosporaceae</taxon>
        <taxon>Actinomadura</taxon>
    </lineage>
</organism>
<dbReference type="InterPro" id="IPR051612">
    <property type="entry name" value="Teichoic_Acid_Biosynth"/>
</dbReference>
<protein>
    <submittedName>
        <fullName evidence="8">CDP-glycerol glycerophosphotransferase</fullName>
    </submittedName>
</protein>
<dbReference type="Gene3D" id="3.40.50.12580">
    <property type="match status" value="1"/>
</dbReference>
<keyword evidence="6" id="KW-0472">Membrane</keyword>
<dbReference type="GO" id="GO:0005886">
    <property type="term" value="C:plasma membrane"/>
    <property type="evidence" value="ECO:0007669"/>
    <property type="project" value="UniProtKB-SubCell"/>
</dbReference>
<keyword evidence="5" id="KW-0777">Teichoic acid biosynthesis</keyword>
<dbReference type="InParanoid" id="A0A1I5S6G4"/>
<evidence type="ECO:0000256" key="1">
    <source>
        <dbReference type="ARBA" id="ARBA00004202"/>
    </source>
</evidence>
<comment type="similarity">
    <text evidence="2">Belongs to the CDP-glycerol glycerophosphotransferase family.</text>
</comment>
<evidence type="ECO:0000256" key="5">
    <source>
        <dbReference type="ARBA" id="ARBA00022944"/>
    </source>
</evidence>
<evidence type="ECO:0000259" key="7">
    <source>
        <dbReference type="Pfam" id="PF00535"/>
    </source>
</evidence>
<dbReference type="Pfam" id="PF04464">
    <property type="entry name" value="Glyphos_transf"/>
    <property type="match status" value="1"/>
</dbReference>
<proteinExistence type="inferred from homology"/>
<dbReference type="eggNOG" id="COG1887">
    <property type="taxonomic scope" value="Bacteria"/>
</dbReference>
<dbReference type="CDD" id="cd00761">
    <property type="entry name" value="Glyco_tranf_GTA_type"/>
    <property type="match status" value="1"/>
</dbReference>
<dbReference type="STRING" id="1993.SAMN04489713_11651"/>
<dbReference type="InterPro" id="IPR043148">
    <property type="entry name" value="TagF_C"/>
</dbReference>
<reference evidence="8 9" key="1">
    <citation type="submission" date="2016-10" db="EMBL/GenBank/DDBJ databases">
        <authorList>
            <person name="de Groot N.N."/>
        </authorList>
    </citation>
    <scope>NUCLEOTIDE SEQUENCE [LARGE SCALE GENOMIC DNA]</scope>
    <source>
        <strain evidence="8 9">DSM 43067</strain>
    </source>
</reference>
<dbReference type="InterPro" id="IPR007554">
    <property type="entry name" value="Glycerophosphate_synth"/>
</dbReference>
<evidence type="ECO:0000256" key="6">
    <source>
        <dbReference type="ARBA" id="ARBA00023136"/>
    </source>
</evidence>
<dbReference type="SUPFAM" id="SSF53756">
    <property type="entry name" value="UDP-Glycosyltransferase/glycogen phosphorylase"/>
    <property type="match status" value="1"/>
</dbReference>
<dbReference type="AlphaFoldDB" id="A0A1I5S6G4"/>
<gene>
    <name evidence="8" type="ORF">SAMN04489713_11651</name>
</gene>
<dbReference type="Gene3D" id="3.90.550.10">
    <property type="entry name" value="Spore Coat Polysaccharide Biosynthesis Protein SpsA, Chain A"/>
    <property type="match status" value="1"/>
</dbReference>
<dbReference type="OrthoDB" id="3183633at2"/>
<evidence type="ECO:0000256" key="4">
    <source>
        <dbReference type="ARBA" id="ARBA00022679"/>
    </source>
</evidence>
<evidence type="ECO:0000313" key="8">
    <source>
        <dbReference type="EMBL" id="SFP66289.1"/>
    </source>
</evidence>
<dbReference type="InterPro" id="IPR001173">
    <property type="entry name" value="Glyco_trans_2-like"/>
</dbReference>
<dbReference type="PANTHER" id="PTHR37316:SF3">
    <property type="entry name" value="TEICHOIC ACID GLYCEROL-PHOSPHATE TRANSFERASE"/>
    <property type="match status" value="1"/>
</dbReference>
<keyword evidence="3" id="KW-1003">Cell membrane</keyword>
<name>A0A1I5S6G4_9ACTN</name>
<dbReference type="Proteomes" id="UP000183413">
    <property type="component" value="Unassembled WGS sequence"/>
</dbReference>
<evidence type="ECO:0000256" key="2">
    <source>
        <dbReference type="ARBA" id="ARBA00010488"/>
    </source>
</evidence>
<dbReference type="RefSeq" id="WP_075023792.1">
    <property type="nucleotide sequence ID" value="NZ_CP083237.1"/>
</dbReference>
<dbReference type="PANTHER" id="PTHR37316">
    <property type="entry name" value="TEICHOIC ACID GLYCEROL-PHOSPHATE PRIMASE"/>
    <property type="match status" value="1"/>
</dbReference>
<dbReference type="GO" id="GO:0047355">
    <property type="term" value="F:CDP-glycerol glycerophosphotransferase activity"/>
    <property type="evidence" value="ECO:0007669"/>
    <property type="project" value="InterPro"/>
</dbReference>